<organism evidence="5 6">
    <name type="scientific">Candidatus Nomurabacteria bacterium RIFCSPHIGHO2_12_FULL_37_29</name>
    <dbReference type="NCBI Taxonomy" id="1801759"/>
    <lineage>
        <taxon>Bacteria</taxon>
        <taxon>Candidatus Nomuraibacteriota</taxon>
    </lineage>
</organism>
<evidence type="ECO:0000313" key="5">
    <source>
        <dbReference type="EMBL" id="OGI79552.1"/>
    </source>
</evidence>
<dbReference type="AlphaFoldDB" id="A0A1F6WCJ7"/>
<dbReference type="CDD" id="cd00913">
    <property type="entry name" value="PCD_DCoH_subfamily_a"/>
    <property type="match status" value="1"/>
</dbReference>
<dbReference type="PANTHER" id="PTHR12599:SF0">
    <property type="entry name" value="PTERIN-4-ALPHA-CARBINOLAMINE DEHYDRATASE"/>
    <property type="match status" value="1"/>
</dbReference>
<evidence type="ECO:0000313" key="6">
    <source>
        <dbReference type="Proteomes" id="UP000177052"/>
    </source>
</evidence>
<dbReference type="Pfam" id="PF01329">
    <property type="entry name" value="Pterin_4a"/>
    <property type="match status" value="1"/>
</dbReference>
<dbReference type="HAMAP" id="MF_00434">
    <property type="entry name" value="Pterin_4_alpha"/>
    <property type="match status" value="1"/>
</dbReference>
<sequence>MDKKDLLKKKCIPCEKKGIKPFDKMQAEEYMVDVPGWILDEKAQKISKEFKFADFIGAINFVERVADIAEMEGHHPDIHINYNKVLLELWTHAIGGLSENDFIVAAKIDAHN</sequence>
<dbReference type="GO" id="GO:0008124">
    <property type="term" value="F:4-alpha-hydroxytetrahydrobiopterin dehydratase activity"/>
    <property type="evidence" value="ECO:0007669"/>
    <property type="project" value="UniProtKB-UniRule"/>
</dbReference>
<evidence type="ECO:0000256" key="1">
    <source>
        <dbReference type="ARBA" id="ARBA00001554"/>
    </source>
</evidence>
<protein>
    <recommendedName>
        <fullName evidence="4">Putative pterin-4-alpha-carbinolamine dehydratase</fullName>
        <shortName evidence="4">PHS</shortName>
        <ecNumber evidence="4">4.2.1.96</ecNumber>
    </recommendedName>
    <alternativeName>
        <fullName evidence="4">4-alpha-hydroxy-tetrahydropterin dehydratase</fullName>
    </alternativeName>
    <alternativeName>
        <fullName evidence="4">Pterin carbinolamine dehydratase</fullName>
        <shortName evidence="4">PCD</shortName>
    </alternativeName>
</protein>
<keyword evidence="3 4" id="KW-0456">Lyase</keyword>
<evidence type="ECO:0000256" key="4">
    <source>
        <dbReference type="HAMAP-Rule" id="MF_00434"/>
    </source>
</evidence>
<evidence type="ECO:0000256" key="3">
    <source>
        <dbReference type="ARBA" id="ARBA00023239"/>
    </source>
</evidence>
<name>A0A1F6WCJ7_9BACT</name>
<dbReference type="SUPFAM" id="SSF55248">
    <property type="entry name" value="PCD-like"/>
    <property type="match status" value="1"/>
</dbReference>
<comment type="similarity">
    <text evidence="2 4">Belongs to the pterin-4-alpha-carbinolamine dehydratase family.</text>
</comment>
<dbReference type="EMBL" id="MFUJ01000002">
    <property type="protein sequence ID" value="OGI79552.1"/>
    <property type="molecule type" value="Genomic_DNA"/>
</dbReference>
<evidence type="ECO:0000256" key="2">
    <source>
        <dbReference type="ARBA" id="ARBA00006472"/>
    </source>
</evidence>
<proteinExistence type="inferred from homology"/>
<dbReference type="NCBIfam" id="NF002017">
    <property type="entry name" value="PRK00823.1-2"/>
    <property type="match status" value="1"/>
</dbReference>
<dbReference type="InterPro" id="IPR001533">
    <property type="entry name" value="Pterin_deHydtase"/>
</dbReference>
<dbReference type="Gene3D" id="3.30.1360.20">
    <property type="entry name" value="Transcriptional coactivator/pterin dehydratase"/>
    <property type="match status" value="1"/>
</dbReference>
<reference evidence="5 6" key="1">
    <citation type="journal article" date="2016" name="Nat. Commun.">
        <title>Thousands of microbial genomes shed light on interconnected biogeochemical processes in an aquifer system.</title>
        <authorList>
            <person name="Anantharaman K."/>
            <person name="Brown C.T."/>
            <person name="Hug L.A."/>
            <person name="Sharon I."/>
            <person name="Castelle C.J."/>
            <person name="Probst A.J."/>
            <person name="Thomas B.C."/>
            <person name="Singh A."/>
            <person name="Wilkins M.J."/>
            <person name="Karaoz U."/>
            <person name="Brodie E.L."/>
            <person name="Williams K.H."/>
            <person name="Hubbard S.S."/>
            <person name="Banfield J.F."/>
        </authorList>
    </citation>
    <scope>NUCLEOTIDE SEQUENCE [LARGE SCALE GENOMIC DNA]</scope>
</reference>
<dbReference type="Proteomes" id="UP000177052">
    <property type="component" value="Unassembled WGS sequence"/>
</dbReference>
<accession>A0A1F6WCJ7</accession>
<comment type="caution">
    <text evidence="5">The sequence shown here is derived from an EMBL/GenBank/DDBJ whole genome shotgun (WGS) entry which is preliminary data.</text>
</comment>
<dbReference type="PANTHER" id="PTHR12599">
    <property type="entry name" value="PTERIN-4-ALPHA-CARBINOLAMINE DEHYDRATASE"/>
    <property type="match status" value="1"/>
</dbReference>
<comment type="catalytic activity">
    <reaction evidence="1 4">
        <text>(4aS,6R)-4a-hydroxy-L-erythro-5,6,7,8-tetrahydrobiopterin = (6R)-L-erythro-6,7-dihydrobiopterin + H2O</text>
        <dbReference type="Rhea" id="RHEA:11920"/>
        <dbReference type="ChEBI" id="CHEBI:15377"/>
        <dbReference type="ChEBI" id="CHEBI:15642"/>
        <dbReference type="ChEBI" id="CHEBI:43120"/>
        <dbReference type="EC" id="4.2.1.96"/>
    </reaction>
</comment>
<dbReference type="InterPro" id="IPR036428">
    <property type="entry name" value="PCD_sf"/>
</dbReference>
<dbReference type="EC" id="4.2.1.96" evidence="4"/>
<dbReference type="GO" id="GO:0006729">
    <property type="term" value="P:tetrahydrobiopterin biosynthetic process"/>
    <property type="evidence" value="ECO:0007669"/>
    <property type="project" value="InterPro"/>
</dbReference>
<gene>
    <name evidence="5" type="ORF">A3F19_02720</name>
</gene>